<evidence type="ECO:0000256" key="3">
    <source>
        <dbReference type="ARBA" id="ARBA00022989"/>
    </source>
</evidence>
<accession>A0A4Y8CDH7</accession>
<feature type="domain" description="Rhodopsin" evidence="7">
    <location>
        <begin position="36"/>
        <end position="278"/>
    </location>
</feature>
<keyword evidence="3 6" id="KW-1133">Transmembrane helix</keyword>
<dbReference type="EMBL" id="PHWZ01001474">
    <property type="protein sequence ID" value="TEY23441.1"/>
    <property type="molecule type" value="Genomic_DNA"/>
</dbReference>
<dbReference type="OrthoDB" id="5022096at2759"/>
<dbReference type="STRING" id="38488.A0A4Y8CDH7"/>
<dbReference type="GO" id="GO:0016020">
    <property type="term" value="C:membrane"/>
    <property type="evidence" value="ECO:0007669"/>
    <property type="project" value="UniProtKB-SubCell"/>
</dbReference>
<dbReference type="AlphaFoldDB" id="A0A4Y8CDH7"/>
<name>A0A4Y8CDH7_9HELO</name>
<organism evidence="8 9">
    <name type="scientific">Botryotinia calthae</name>
    <dbReference type="NCBI Taxonomy" id="38488"/>
    <lineage>
        <taxon>Eukaryota</taxon>
        <taxon>Fungi</taxon>
        <taxon>Dikarya</taxon>
        <taxon>Ascomycota</taxon>
        <taxon>Pezizomycotina</taxon>
        <taxon>Leotiomycetes</taxon>
        <taxon>Helotiales</taxon>
        <taxon>Sclerotiniaceae</taxon>
        <taxon>Botryotinia</taxon>
    </lineage>
</organism>
<comment type="caution">
    <text evidence="8">The sequence shown here is derived from an EMBL/GenBank/DDBJ whole genome shotgun (WGS) entry which is preliminary data.</text>
</comment>
<gene>
    <name evidence="8" type="ORF">BOTCAL_1478g00010</name>
</gene>
<feature type="transmembrane region" description="Helical" evidence="6">
    <location>
        <begin position="97"/>
        <end position="119"/>
    </location>
</feature>
<comment type="similarity">
    <text evidence="5">Belongs to the SAT4 family.</text>
</comment>
<evidence type="ECO:0000256" key="6">
    <source>
        <dbReference type="SAM" id="Phobius"/>
    </source>
</evidence>
<sequence>MTSSQTPLDTSTADRAPLLMISTWTWTAFAIVFVALRFFCRIRLIRSTWWDDWLILAAVASTTAMSIVWTIYANDGGCRHAATLTPQQLIDTARLNWISQPLCVAGLTTCKISVACLILRLQSPTPWRTKLLVGLCTVMLLMNISVVTLMFTQCTPVRILWDPASAPNGHCIKSNIVSIMSQSASSYMAFIDLVLAIIPVHMIWNLQMNKKKKLAICILLSTGVSAFGFAIIKIVELSNDANHSDLTWATVWLFVWNAFEINLIIIAACIPTLVPLFEIVINNRSASYFNSRKATSRGGSKFSFHKESFRMRNHFDSTKSDTESGKDILGVKNSINGNSRELRVAEGTHDGIWENDNTNQTVGKGRIAVTKQWSVMERK</sequence>
<evidence type="ECO:0000256" key="4">
    <source>
        <dbReference type="ARBA" id="ARBA00023136"/>
    </source>
</evidence>
<feature type="transmembrane region" description="Helical" evidence="6">
    <location>
        <begin position="184"/>
        <end position="204"/>
    </location>
</feature>
<keyword evidence="2 6" id="KW-0812">Transmembrane</keyword>
<dbReference type="Proteomes" id="UP000297299">
    <property type="component" value="Unassembled WGS sequence"/>
</dbReference>
<dbReference type="Pfam" id="PF20684">
    <property type="entry name" value="Fung_rhodopsin"/>
    <property type="match status" value="1"/>
</dbReference>
<keyword evidence="4 6" id="KW-0472">Membrane</keyword>
<keyword evidence="9" id="KW-1185">Reference proteome</keyword>
<dbReference type="InterPro" id="IPR052337">
    <property type="entry name" value="SAT4-like"/>
</dbReference>
<evidence type="ECO:0000256" key="5">
    <source>
        <dbReference type="ARBA" id="ARBA00038359"/>
    </source>
</evidence>
<evidence type="ECO:0000259" key="7">
    <source>
        <dbReference type="Pfam" id="PF20684"/>
    </source>
</evidence>
<feature type="transmembrane region" description="Helical" evidence="6">
    <location>
        <begin position="131"/>
        <end position="151"/>
    </location>
</feature>
<evidence type="ECO:0000256" key="1">
    <source>
        <dbReference type="ARBA" id="ARBA00004141"/>
    </source>
</evidence>
<comment type="subcellular location">
    <subcellularLocation>
        <location evidence="1">Membrane</location>
        <topology evidence="1">Multi-pass membrane protein</topology>
    </subcellularLocation>
</comment>
<feature type="transmembrane region" description="Helical" evidence="6">
    <location>
        <begin position="52"/>
        <end position="72"/>
    </location>
</feature>
<dbReference type="PANTHER" id="PTHR33048:SF47">
    <property type="entry name" value="INTEGRAL MEMBRANE PROTEIN-RELATED"/>
    <property type="match status" value="1"/>
</dbReference>
<reference evidence="8 9" key="1">
    <citation type="submission" date="2017-11" db="EMBL/GenBank/DDBJ databases">
        <title>Comparative genomics of Botrytis spp.</title>
        <authorList>
            <person name="Valero-Jimenez C.A."/>
            <person name="Tapia P."/>
            <person name="Veloso J."/>
            <person name="Silva-Moreno E."/>
            <person name="Staats M."/>
            <person name="Valdes J.H."/>
            <person name="Van Kan J.A.L."/>
        </authorList>
    </citation>
    <scope>NUCLEOTIDE SEQUENCE [LARGE SCALE GENOMIC DNA]</scope>
    <source>
        <strain evidence="8 9">MUCL2830</strain>
    </source>
</reference>
<feature type="transmembrane region" description="Helical" evidence="6">
    <location>
        <begin position="255"/>
        <end position="277"/>
    </location>
</feature>
<evidence type="ECO:0000256" key="2">
    <source>
        <dbReference type="ARBA" id="ARBA00022692"/>
    </source>
</evidence>
<feature type="transmembrane region" description="Helical" evidence="6">
    <location>
        <begin position="20"/>
        <end position="40"/>
    </location>
</feature>
<evidence type="ECO:0000313" key="9">
    <source>
        <dbReference type="Proteomes" id="UP000297299"/>
    </source>
</evidence>
<protein>
    <recommendedName>
        <fullName evidence="7">Rhodopsin domain-containing protein</fullName>
    </recommendedName>
</protein>
<evidence type="ECO:0000313" key="8">
    <source>
        <dbReference type="EMBL" id="TEY23441.1"/>
    </source>
</evidence>
<proteinExistence type="inferred from homology"/>
<dbReference type="PANTHER" id="PTHR33048">
    <property type="entry name" value="PTH11-LIKE INTEGRAL MEMBRANE PROTEIN (AFU_ORTHOLOGUE AFUA_5G11245)"/>
    <property type="match status" value="1"/>
</dbReference>
<dbReference type="InterPro" id="IPR049326">
    <property type="entry name" value="Rhodopsin_dom_fungi"/>
</dbReference>
<feature type="transmembrane region" description="Helical" evidence="6">
    <location>
        <begin position="216"/>
        <end position="235"/>
    </location>
</feature>